<accession>A0AAJ7RV11</accession>
<protein>
    <submittedName>
        <fullName evidence="3">Uncharacterized protein LOC107274554 isoform X2</fullName>
    </submittedName>
</protein>
<dbReference type="Proteomes" id="UP000694920">
    <property type="component" value="Unplaced"/>
</dbReference>
<gene>
    <name evidence="3" type="primary">LOC107274554</name>
</gene>
<proteinExistence type="predicted"/>
<dbReference type="AlphaFoldDB" id="A0AAJ7RV11"/>
<evidence type="ECO:0000313" key="2">
    <source>
        <dbReference type="Proteomes" id="UP000694920"/>
    </source>
</evidence>
<dbReference type="GeneID" id="107274554"/>
<organism evidence="2 3">
    <name type="scientific">Cephus cinctus</name>
    <name type="common">Wheat stem sawfly</name>
    <dbReference type="NCBI Taxonomy" id="211228"/>
    <lineage>
        <taxon>Eukaryota</taxon>
        <taxon>Metazoa</taxon>
        <taxon>Ecdysozoa</taxon>
        <taxon>Arthropoda</taxon>
        <taxon>Hexapoda</taxon>
        <taxon>Insecta</taxon>
        <taxon>Pterygota</taxon>
        <taxon>Neoptera</taxon>
        <taxon>Endopterygota</taxon>
        <taxon>Hymenoptera</taxon>
        <taxon>Cephoidea</taxon>
        <taxon>Cephidae</taxon>
        <taxon>Cephus</taxon>
    </lineage>
</organism>
<evidence type="ECO:0000313" key="3">
    <source>
        <dbReference type="RefSeq" id="XP_024947578.1"/>
    </source>
</evidence>
<dbReference type="PANTHER" id="PTHR11012">
    <property type="entry name" value="PROTEIN KINASE-LIKE DOMAIN-CONTAINING"/>
    <property type="match status" value="1"/>
</dbReference>
<reference evidence="3" key="1">
    <citation type="submission" date="2025-08" db="UniProtKB">
        <authorList>
            <consortium name="RefSeq"/>
        </authorList>
    </citation>
    <scope>IDENTIFICATION</scope>
</reference>
<keyword evidence="2" id="KW-1185">Reference proteome</keyword>
<dbReference type="PANTHER" id="PTHR11012:SF30">
    <property type="entry name" value="PROTEIN KINASE-LIKE DOMAIN-CONTAINING"/>
    <property type="match status" value="1"/>
</dbReference>
<dbReference type="Gene3D" id="3.90.1200.10">
    <property type="match status" value="1"/>
</dbReference>
<dbReference type="InterPro" id="IPR011009">
    <property type="entry name" value="Kinase-like_dom_sf"/>
</dbReference>
<name>A0AAJ7RV11_CEPCN</name>
<dbReference type="Pfam" id="PF02958">
    <property type="entry name" value="EcKL"/>
    <property type="match status" value="1"/>
</dbReference>
<dbReference type="SMART" id="SM00587">
    <property type="entry name" value="CHK"/>
    <property type="match status" value="1"/>
</dbReference>
<dbReference type="InterPro" id="IPR004119">
    <property type="entry name" value="EcKL"/>
</dbReference>
<dbReference type="RefSeq" id="XP_024947578.1">
    <property type="nucleotide sequence ID" value="XM_025091810.1"/>
</dbReference>
<dbReference type="InterPro" id="IPR015897">
    <property type="entry name" value="CHK_kinase-like"/>
</dbReference>
<feature type="domain" description="CHK kinase-like" evidence="1">
    <location>
        <begin position="130"/>
        <end position="327"/>
    </location>
</feature>
<evidence type="ECO:0000259" key="1">
    <source>
        <dbReference type="SMART" id="SM00587"/>
    </source>
</evidence>
<sequence length="406" mass="47927">MSPSDRSDIFEEEFLKEHLLALASSLGIEEPRYRVLSASGKGENFIGVVYRVCLWQNDRDNDKRWFIFKVAPRTEIQRLYTQAAIMFESEVAFYTKIVPLFEEILKRYKKSLDFVPKCYRTSLRECEEIVILEDLAQRGFTLRDRLDQFDYCHASKALRHLGRLHALSFALRDQRPETLEIFGKVRENLFNKNNLSNEIFQYRYELVADSVRTVLSDEDPKYVKRFNKFYETVWTDSERACMPKEAEPYSVISHGDSWSNNILFKYKKDSPEPEDVCLIDFQFYRFASPALDIHYLIYSSTNQELRDEYYDRLIRDYYDSLAEYLRGLGSDPTALFPLDVLRDHLTKFGFFAGAIAVITLHIVTANREEGTEVNDVEKLKERVMNDTHYRVTLRDAFKDIIDRDYI</sequence>
<dbReference type="SUPFAM" id="SSF56112">
    <property type="entry name" value="Protein kinase-like (PK-like)"/>
    <property type="match status" value="1"/>
</dbReference>